<reference evidence="7 8" key="1">
    <citation type="submission" date="2022-05" db="EMBL/GenBank/DDBJ databases">
        <title>A multi-omics perspective on studying reproductive biology in Daphnia sinensis.</title>
        <authorList>
            <person name="Jia J."/>
        </authorList>
    </citation>
    <scope>NUCLEOTIDE SEQUENCE [LARGE SCALE GENOMIC DNA]</scope>
    <source>
        <strain evidence="7 8">WSL</strain>
    </source>
</reference>
<dbReference type="InterPro" id="IPR001073">
    <property type="entry name" value="C1q_dom"/>
</dbReference>
<evidence type="ECO:0000256" key="3">
    <source>
        <dbReference type="ARBA" id="ARBA00022729"/>
    </source>
</evidence>
<evidence type="ECO:0000313" key="7">
    <source>
        <dbReference type="EMBL" id="KAI9563423.1"/>
    </source>
</evidence>
<keyword evidence="8" id="KW-1185">Reference proteome</keyword>
<feature type="domain" description="C1q" evidence="6">
    <location>
        <begin position="248"/>
        <end position="383"/>
    </location>
</feature>
<accession>A0AAD5LJF8</accession>
<gene>
    <name evidence="7" type="ORF">GHT06_010886</name>
</gene>
<evidence type="ECO:0000256" key="5">
    <source>
        <dbReference type="SAM" id="SignalP"/>
    </source>
</evidence>
<keyword evidence="4" id="KW-0175">Coiled coil</keyword>
<dbReference type="SUPFAM" id="SSF49842">
    <property type="entry name" value="TNF-like"/>
    <property type="match status" value="1"/>
</dbReference>
<dbReference type="AlphaFoldDB" id="A0AAD5LJF8"/>
<dbReference type="PROSITE" id="PS50871">
    <property type="entry name" value="C1Q"/>
    <property type="match status" value="1"/>
</dbReference>
<keyword evidence="2" id="KW-0964">Secreted</keyword>
<dbReference type="Gene3D" id="2.60.120.40">
    <property type="match status" value="1"/>
</dbReference>
<evidence type="ECO:0000256" key="2">
    <source>
        <dbReference type="ARBA" id="ARBA00022525"/>
    </source>
</evidence>
<dbReference type="EMBL" id="WJBH02000002">
    <property type="protein sequence ID" value="KAI9563423.1"/>
    <property type="molecule type" value="Genomic_DNA"/>
</dbReference>
<protein>
    <recommendedName>
        <fullName evidence="6">C1q domain-containing protein</fullName>
    </recommendedName>
</protein>
<evidence type="ECO:0000313" key="8">
    <source>
        <dbReference type="Proteomes" id="UP000820818"/>
    </source>
</evidence>
<evidence type="ECO:0000256" key="4">
    <source>
        <dbReference type="SAM" id="Coils"/>
    </source>
</evidence>
<dbReference type="Proteomes" id="UP000820818">
    <property type="component" value="Linkage Group LG2"/>
</dbReference>
<feature type="chain" id="PRO_5042063925" description="C1q domain-containing protein" evidence="5">
    <location>
        <begin position="20"/>
        <end position="383"/>
    </location>
</feature>
<dbReference type="InterPro" id="IPR008983">
    <property type="entry name" value="Tumour_necrosis_fac-like_dom"/>
</dbReference>
<proteinExistence type="predicted"/>
<dbReference type="Pfam" id="PF00386">
    <property type="entry name" value="C1q"/>
    <property type="match status" value="1"/>
</dbReference>
<sequence length="383" mass="42446">MNNLAVFTLAVLTACNVCAQIPPDWPKQTPFLSIPYYFYNHQVIPTPLKVLYQNDPLMRQRDATITLLLREVKELSKRLAETNVMVEKVKKEMTNELSNLQYELAHVKNLAEEKAEGSQSQSNDNWQTGIKSQTELLATAFENPTTGSDGEATPRALFCNCLQLTSATKTLRKDVDDAKLKLTDLTVSTGPKTIGKIPNSCADLLLLGYHRSGIYSVMGNKQVESVYCDFTKSSSDAGFQTAIGIVDTKTIRVSFHAQRVADYTAIGTTVPFDVLRTNEGNAMKESGIFTAPTSGTYFFAYSGVSLDPNNARVDMEKMGATETDWIKVGRAYAASDNFETFSLNAILRLSKGDKIRLILVEGKIHDVPFRFTNYVGTLLDEDL</sequence>
<dbReference type="GO" id="GO:0005615">
    <property type="term" value="C:extracellular space"/>
    <property type="evidence" value="ECO:0007669"/>
    <property type="project" value="TreeGrafter"/>
</dbReference>
<comment type="subcellular location">
    <subcellularLocation>
        <location evidence="1">Secreted</location>
    </subcellularLocation>
</comment>
<comment type="caution">
    <text evidence="7">The sequence shown here is derived from an EMBL/GenBank/DDBJ whole genome shotgun (WGS) entry which is preliminary data.</text>
</comment>
<name>A0AAD5LJF8_9CRUS</name>
<dbReference type="InterPro" id="IPR050822">
    <property type="entry name" value="Cerebellin_Synaptic_Org"/>
</dbReference>
<keyword evidence="3 5" id="KW-0732">Signal</keyword>
<evidence type="ECO:0000259" key="6">
    <source>
        <dbReference type="PROSITE" id="PS50871"/>
    </source>
</evidence>
<feature type="coiled-coil region" evidence="4">
    <location>
        <begin position="72"/>
        <end position="110"/>
    </location>
</feature>
<dbReference type="PANTHER" id="PTHR22923:SF62">
    <property type="entry name" value="CVP18"/>
    <property type="match status" value="1"/>
</dbReference>
<organism evidence="7 8">
    <name type="scientific">Daphnia sinensis</name>
    <dbReference type="NCBI Taxonomy" id="1820382"/>
    <lineage>
        <taxon>Eukaryota</taxon>
        <taxon>Metazoa</taxon>
        <taxon>Ecdysozoa</taxon>
        <taxon>Arthropoda</taxon>
        <taxon>Crustacea</taxon>
        <taxon>Branchiopoda</taxon>
        <taxon>Diplostraca</taxon>
        <taxon>Cladocera</taxon>
        <taxon>Anomopoda</taxon>
        <taxon>Daphniidae</taxon>
        <taxon>Daphnia</taxon>
        <taxon>Daphnia similis group</taxon>
    </lineage>
</organism>
<feature type="signal peptide" evidence="5">
    <location>
        <begin position="1"/>
        <end position="19"/>
    </location>
</feature>
<evidence type="ECO:0000256" key="1">
    <source>
        <dbReference type="ARBA" id="ARBA00004613"/>
    </source>
</evidence>
<dbReference type="PANTHER" id="PTHR22923">
    <property type="entry name" value="CEREBELLIN-RELATED"/>
    <property type="match status" value="1"/>
</dbReference>